<proteinExistence type="predicted"/>
<reference evidence="2" key="1">
    <citation type="submission" date="2023-01" db="EMBL/GenBank/DDBJ databases">
        <title>Genome assembly of the deep-sea coral Lophelia pertusa.</title>
        <authorList>
            <person name="Herrera S."/>
            <person name="Cordes E."/>
        </authorList>
    </citation>
    <scope>NUCLEOTIDE SEQUENCE</scope>
    <source>
        <strain evidence="2">USNM1676648</strain>
        <tissue evidence="2">Polyp</tissue>
    </source>
</reference>
<name>A0A9X0CIQ9_9CNID</name>
<dbReference type="Pfam" id="PF00856">
    <property type="entry name" value="SET"/>
    <property type="match status" value="1"/>
</dbReference>
<keyword evidence="3" id="KW-1185">Reference proteome</keyword>
<comment type="caution">
    <text evidence="2">The sequence shown here is derived from an EMBL/GenBank/DDBJ whole genome shotgun (WGS) entry which is preliminary data.</text>
</comment>
<dbReference type="PANTHER" id="PTHR12350">
    <property type="entry name" value="HISTONE-LYSINE N-METHYLTRANSFERASE-RELATED"/>
    <property type="match status" value="1"/>
</dbReference>
<gene>
    <name evidence="2" type="ORF">OS493_026027</name>
</gene>
<evidence type="ECO:0000259" key="1">
    <source>
        <dbReference type="PROSITE" id="PS50280"/>
    </source>
</evidence>
<dbReference type="InterPro" id="IPR046341">
    <property type="entry name" value="SET_dom_sf"/>
</dbReference>
<dbReference type="Proteomes" id="UP001163046">
    <property type="component" value="Unassembled WGS sequence"/>
</dbReference>
<dbReference type="InterPro" id="IPR001214">
    <property type="entry name" value="SET_dom"/>
</dbReference>
<accession>A0A9X0CIQ9</accession>
<evidence type="ECO:0000313" key="3">
    <source>
        <dbReference type="Proteomes" id="UP001163046"/>
    </source>
</evidence>
<protein>
    <recommendedName>
        <fullName evidence="1">SET domain-containing protein</fullName>
    </recommendedName>
</protein>
<evidence type="ECO:0000313" key="2">
    <source>
        <dbReference type="EMBL" id="KAJ7356270.1"/>
    </source>
</evidence>
<dbReference type="PANTHER" id="PTHR12350:SF19">
    <property type="entry name" value="SET DOMAIN-CONTAINING PROTEIN"/>
    <property type="match status" value="1"/>
</dbReference>
<organism evidence="2 3">
    <name type="scientific">Desmophyllum pertusum</name>
    <dbReference type="NCBI Taxonomy" id="174260"/>
    <lineage>
        <taxon>Eukaryota</taxon>
        <taxon>Metazoa</taxon>
        <taxon>Cnidaria</taxon>
        <taxon>Anthozoa</taxon>
        <taxon>Hexacorallia</taxon>
        <taxon>Scleractinia</taxon>
        <taxon>Caryophylliina</taxon>
        <taxon>Caryophylliidae</taxon>
        <taxon>Desmophyllum</taxon>
    </lineage>
</organism>
<dbReference type="AlphaFoldDB" id="A0A9X0CIQ9"/>
<dbReference type="PROSITE" id="PS50280">
    <property type="entry name" value="SET"/>
    <property type="match status" value="1"/>
</dbReference>
<sequence>MQSHSVEVVETKGFFSLKAKESVSSGTFLADVWGPLKDSATPYTVQVGINEHVDPVGPLKYTNHSCQPNAKFIYESRYHEALIPTLDVGHQAFWYIVATRDIKKGEDVTFDYTTTEYEMSRGFKCLCGVENCLGEVKGFKYLSAEQKLQRKNALSPVIRKLYNNAI</sequence>
<dbReference type="Gene3D" id="2.170.270.10">
    <property type="entry name" value="SET domain"/>
    <property type="match status" value="1"/>
</dbReference>
<dbReference type="SUPFAM" id="SSF82199">
    <property type="entry name" value="SET domain"/>
    <property type="match status" value="1"/>
</dbReference>
<feature type="domain" description="SET" evidence="1">
    <location>
        <begin position="4"/>
        <end position="113"/>
    </location>
</feature>
<dbReference type="EMBL" id="MU827323">
    <property type="protein sequence ID" value="KAJ7356270.1"/>
    <property type="molecule type" value="Genomic_DNA"/>
</dbReference>
<dbReference type="OrthoDB" id="308383at2759"/>
<dbReference type="InterPro" id="IPR053201">
    <property type="entry name" value="Flavunoidine_N-MTase"/>
</dbReference>